<dbReference type="Pfam" id="PF05275">
    <property type="entry name" value="CopB"/>
    <property type="match status" value="1"/>
</dbReference>
<feature type="signal peptide" evidence="1">
    <location>
        <begin position="1"/>
        <end position="24"/>
    </location>
</feature>
<gene>
    <name evidence="2" type="ORF">CVT23_18425</name>
</gene>
<evidence type="ECO:0000256" key="1">
    <source>
        <dbReference type="SAM" id="SignalP"/>
    </source>
</evidence>
<reference evidence="2 3" key="1">
    <citation type="submission" date="2017-11" db="EMBL/GenBank/DDBJ databases">
        <title>Draft genome sequence of Rhizobiales bacterium SY3-13.</title>
        <authorList>
            <person name="Sun C."/>
        </authorList>
    </citation>
    <scope>NUCLEOTIDE SEQUENCE [LARGE SCALE GENOMIC DNA]</scope>
    <source>
        <strain evidence="2 3">SY3-13</strain>
    </source>
</reference>
<feature type="chain" id="PRO_5014618098" evidence="1">
    <location>
        <begin position="25"/>
        <end position="234"/>
    </location>
</feature>
<comment type="caution">
    <text evidence="2">The sequence shown here is derived from an EMBL/GenBank/DDBJ whole genome shotgun (WGS) entry which is preliminary data.</text>
</comment>
<dbReference type="GO" id="GO:0005507">
    <property type="term" value="F:copper ion binding"/>
    <property type="evidence" value="ECO:0007669"/>
    <property type="project" value="InterPro"/>
</dbReference>
<dbReference type="EMBL" id="PHIG01000047">
    <property type="protein sequence ID" value="PJK28343.1"/>
    <property type="molecule type" value="Genomic_DNA"/>
</dbReference>
<dbReference type="GO" id="GO:0009279">
    <property type="term" value="C:cell outer membrane"/>
    <property type="evidence" value="ECO:0007669"/>
    <property type="project" value="InterPro"/>
</dbReference>
<dbReference type="RefSeq" id="WP_109794790.1">
    <property type="nucleotide sequence ID" value="NZ_PHIG01000047.1"/>
</dbReference>
<dbReference type="Proteomes" id="UP000229498">
    <property type="component" value="Unassembled WGS sequence"/>
</dbReference>
<dbReference type="GO" id="GO:0006878">
    <property type="term" value="P:intracellular copper ion homeostasis"/>
    <property type="evidence" value="ECO:0007669"/>
    <property type="project" value="InterPro"/>
</dbReference>
<dbReference type="InterPro" id="IPR007939">
    <property type="entry name" value="Cu-R_B_prcur"/>
</dbReference>
<dbReference type="OrthoDB" id="9778934at2"/>
<keyword evidence="1" id="KW-0732">Signal</keyword>
<evidence type="ECO:0000313" key="3">
    <source>
        <dbReference type="Proteomes" id="UP000229498"/>
    </source>
</evidence>
<sequence length="234" mass="25950">MRTFWKRLTGALVPAVLAVPAAEAEPLIWGIQVEQAEYRVDEGSDVAAWDFDVLAGSDELKVVWRSEGEYATGEEAFETLENQLRLQTPVTDFFDAVAGVRLDTPKGPNRLHGVIGLHGLTRQWFEVDADLFVSDHPSFRFEVEYEGLITNRIVFVPSIEIDLPFTDDAAAGQGAFGPTLEVGGRISYDLVDRLVSPYVGVHYERKFGETADLARADGEEAGTVFFVIGTRFMF</sequence>
<evidence type="ECO:0000313" key="2">
    <source>
        <dbReference type="EMBL" id="PJK28343.1"/>
    </source>
</evidence>
<accession>A0A2M9FY07</accession>
<name>A0A2M9FY07_9PROT</name>
<organism evidence="2 3">
    <name type="scientific">Minwuia thermotolerans</name>
    <dbReference type="NCBI Taxonomy" id="2056226"/>
    <lineage>
        <taxon>Bacteria</taxon>
        <taxon>Pseudomonadati</taxon>
        <taxon>Pseudomonadota</taxon>
        <taxon>Alphaproteobacteria</taxon>
        <taxon>Minwuiales</taxon>
        <taxon>Minwuiaceae</taxon>
        <taxon>Minwuia</taxon>
    </lineage>
</organism>
<keyword evidence="3" id="KW-1185">Reference proteome</keyword>
<dbReference type="AlphaFoldDB" id="A0A2M9FY07"/>
<protein>
    <submittedName>
        <fullName evidence="2">Copper resistance protein CopB</fullName>
    </submittedName>
</protein>
<proteinExistence type="predicted"/>